<dbReference type="InterPro" id="IPR036772">
    <property type="entry name" value="SRCR-like_dom_sf"/>
</dbReference>
<evidence type="ECO:0000256" key="4">
    <source>
        <dbReference type="PROSITE-ProRule" id="PRU00196"/>
    </source>
</evidence>
<dbReference type="GeneID" id="119738144"/>
<feature type="disulfide bond" evidence="4">
    <location>
        <begin position="285"/>
        <end position="295"/>
    </location>
</feature>
<feature type="disulfide bond" evidence="4">
    <location>
        <begin position="359"/>
        <end position="420"/>
    </location>
</feature>
<evidence type="ECO:0000313" key="8">
    <source>
        <dbReference type="EnsemblMetazoa" id="XP_038068817.1"/>
    </source>
</evidence>
<feature type="signal peptide" evidence="5">
    <location>
        <begin position="1"/>
        <end position="27"/>
    </location>
</feature>
<dbReference type="Gene3D" id="3.10.250.10">
    <property type="entry name" value="SRCR-like domain"/>
    <property type="match status" value="2"/>
</dbReference>
<dbReference type="AlphaFoldDB" id="A0A914AYP2"/>
<dbReference type="SUPFAM" id="SSF49785">
    <property type="entry name" value="Galactose-binding domain-like"/>
    <property type="match status" value="1"/>
</dbReference>
<evidence type="ECO:0000256" key="5">
    <source>
        <dbReference type="SAM" id="SignalP"/>
    </source>
</evidence>
<evidence type="ECO:0000259" key="6">
    <source>
        <dbReference type="PROSITE" id="PS50022"/>
    </source>
</evidence>
<dbReference type="PROSITE" id="PS50287">
    <property type="entry name" value="SRCR_2"/>
    <property type="match status" value="2"/>
</dbReference>
<dbReference type="SUPFAM" id="SSF56487">
    <property type="entry name" value="SRCR-like"/>
    <property type="match status" value="2"/>
</dbReference>
<protein>
    <submittedName>
        <fullName evidence="8">Uncharacterized protein</fullName>
    </submittedName>
</protein>
<evidence type="ECO:0000313" key="9">
    <source>
        <dbReference type="Proteomes" id="UP000887568"/>
    </source>
</evidence>
<reference evidence="8" key="1">
    <citation type="submission" date="2022-11" db="UniProtKB">
        <authorList>
            <consortium name="EnsemblMetazoa"/>
        </authorList>
    </citation>
    <scope>IDENTIFICATION</scope>
</reference>
<keyword evidence="1 5" id="KW-0732">Signal</keyword>
<dbReference type="Proteomes" id="UP000887568">
    <property type="component" value="Unplaced"/>
</dbReference>
<feature type="disulfide bond" evidence="4">
    <location>
        <begin position="241"/>
        <end position="305"/>
    </location>
</feature>
<feature type="disulfide bond" evidence="4">
    <location>
        <begin position="390"/>
        <end position="400"/>
    </location>
</feature>
<dbReference type="OrthoDB" id="536948at2759"/>
<feature type="chain" id="PRO_5037079492" evidence="5">
    <location>
        <begin position="28"/>
        <end position="430"/>
    </location>
</feature>
<feature type="domain" description="SRCR" evidence="7">
    <location>
        <begin position="216"/>
        <end position="316"/>
    </location>
</feature>
<dbReference type="Pfam" id="PF00530">
    <property type="entry name" value="SRCR"/>
    <property type="match status" value="2"/>
</dbReference>
<evidence type="ECO:0000259" key="7">
    <source>
        <dbReference type="PROSITE" id="PS50287"/>
    </source>
</evidence>
<proteinExistence type="predicted"/>
<keyword evidence="9" id="KW-1185">Reference proteome</keyword>
<dbReference type="FunFam" id="3.10.250.10:FF:000001">
    <property type="entry name" value="Lysyl oxidase 4 isoform X1"/>
    <property type="match status" value="1"/>
</dbReference>
<dbReference type="GO" id="GO:0016020">
    <property type="term" value="C:membrane"/>
    <property type="evidence" value="ECO:0007669"/>
    <property type="project" value="InterPro"/>
</dbReference>
<dbReference type="SMART" id="SM00231">
    <property type="entry name" value="FA58C"/>
    <property type="match status" value="1"/>
</dbReference>
<feature type="disulfide bond" evidence="4">
    <location>
        <begin position="346"/>
        <end position="410"/>
    </location>
</feature>
<accession>A0A914AYP2</accession>
<dbReference type="InterPro" id="IPR008979">
    <property type="entry name" value="Galactose-bd-like_sf"/>
</dbReference>
<dbReference type="RefSeq" id="XP_038068817.1">
    <property type="nucleotide sequence ID" value="XM_038212889.1"/>
</dbReference>
<dbReference type="FunFam" id="3.10.250.10:FF:000005">
    <property type="entry name" value="Neurotrypsin isoform A"/>
    <property type="match status" value="1"/>
</dbReference>
<sequence>MSYSASNLLVLAVTLIAITAPSQLCSAHPVVQDVTSQDQASSSSISGLSCTSSPLGMASGAIPDSSLTASGSWGSSYLPSKARLNSTGWWMCPNRKPEGQWIQVDLGQYTAITGVIVQGDSTRHIRTFAVNYSNTGESNDWQKLTDREQTVQLNGNNGSGQPVNVTFPVVLMARFLRILPLTWSSSRFYFLRNVLKHQLQNNFQFLFELSDWGGKIRLVGGEDKWSGQVEIYRHDAWGAVCDSSWDMKDATTVCHQLGFIEALEAKTGLSSRESDRPIVMNRVACTGTERRLADCPFVCTGSQQCSSSTVAGVVCKPRSDVVRLVGGSRTSGRVEIYRGGSWGTICDSNWNVTDAGIVCRQLGFSDALEAKSAAHFGQGSGPVHMDGLACEGSEEKITDCPSHCWEETSCSHSHDAGVICSDGNTVTTNK</sequence>
<evidence type="ECO:0000256" key="3">
    <source>
        <dbReference type="ARBA" id="ARBA00023180"/>
    </source>
</evidence>
<keyword evidence="3" id="KW-0325">Glycoprotein</keyword>
<feature type="domain" description="SRCR" evidence="7">
    <location>
        <begin position="322"/>
        <end position="421"/>
    </location>
</feature>
<dbReference type="EnsemblMetazoa" id="XM_038212889.1">
    <property type="protein sequence ID" value="XP_038068817.1"/>
    <property type="gene ID" value="LOC119738144"/>
</dbReference>
<organism evidence="8 9">
    <name type="scientific">Patiria miniata</name>
    <name type="common">Bat star</name>
    <name type="synonym">Asterina miniata</name>
    <dbReference type="NCBI Taxonomy" id="46514"/>
    <lineage>
        <taxon>Eukaryota</taxon>
        <taxon>Metazoa</taxon>
        <taxon>Echinodermata</taxon>
        <taxon>Eleutherozoa</taxon>
        <taxon>Asterozoa</taxon>
        <taxon>Asteroidea</taxon>
        <taxon>Valvatacea</taxon>
        <taxon>Valvatida</taxon>
        <taxon>Asterinidae</taxon>
        <taxon>Patiria</taxon>
    </lineage>
</organism>
<dbReference type="PROSITE" id="PS00420">
    <property type="entry name" value="SRCR_1"/>
    <property type="match status" value="2"/>
</dbReference>
<dbReference type="PROSITE" id="PS50022">
    <property type="entry name" value="FA58C_3"/>
    <property type="match status" value="1"/>
</dbReference>
<dbReference type="SMART" id="SM00202">
    <property type="entry name" value="SR"/>
    <property type="match status" value="2"/>
</dbReference>
<name>A0A914AYP2_PATMI</name>
<evidence type="ECO:0000256" key="1">
    <source>
        <dbReference type="ARBA" id="ARBA00022729"/>
    </source>
</evidence>
<feature type="disulfide bond" evidence="4">
    <location>
        <begin position="254"/>
        <end position="315"/>
    </location>
</feature>
<feature type="domain" description="F5/8 type C" evidence="6">
    <location>
        <begin position="50"/>
        <end position="202"/>
    </location>
</feature>
<dbReference type="CDD" id="cd00057">
    <property type="entry name" value="FA58C"/>
    <property type="match status" value="1"/>
</dbReference>
<keyword evidence="2 4" id="KW-1015">Disulfide bond</keyword>
<dbReference type="PROSITE" id="PS01285">
    <property type="entry name" value="FA58C_1"/>
    <property type="match status" value="1"/>
</dbReference>
<dbReference type="Pfam" id="PF00754">
    <property type="entry name" value="F5_F8_type_C"/>
    <property type="match status" value="1"/>
</dbReference>
<dbReference type="PANTHER" id="PTHR48071:SF18">
    <property type="entry name" value="DELETED IN MALIGNANT BRAIN TUMORS 1 PROTEIN-RELATED"/>
    <property type="match status" value="1"/>
</dbReference>
<dbReference type="Gene3D" id="2.60.120.260">
    <property type="entry name" value="Galactose-binding domain-like"/>
    <property type="match status" value="1"/>
</dbReference>
<dbReference type="InterPro" id="IPR000421">
    <property type="entry name" value="FA58C"/>
</dbReference>
<evidence type="ECO:0000256" key="2">
    <source>
        <dbReference type="ARBA" id="ARBA00023157"/>
    </source>
</evidence>
<dbReference type="PRINTS" id="PR00258">
    <property type="entry name" value="SPERACTRCPTR"/>
</dbReference>
<dbReference type="PANTHER" id="PTHR48071">
    <property type="entry name" value="SRCR DOMAIN-CONTAINING PROTEIN"/>
    <property type="match status" value="1"/>
</dbReference>
<dbReference type="InterPro" id="IPR001190">
    <property type="entry name" value="SRCR"/>
</dbReference>